<sequence>MSKRSIGSAALVAAIVLPLSAFAQGGGGWGRWSGRRERGSRRERKRWHRGWERQRRHG</sequence>
<feature type="compositionally biased region" description="Basic residues" evidence="1">
    <location>
        <begin position="38"/>
        <end position="48"/>
    </location>
</feature>
<name>A0A1M5HM40_9BRAD</name>
<accession>A0A1M5HM40</accession>
<evidence type="ECO:0000313" key="4">
    <source>
        <dbReference type="Proteomes" id="UP000189796"/>
    </source>
</evidence>
<gene>
    <name evidence="3" type="ORF">SAMN05443248_0534</name>
</gene>
<proteinExistence type="predicted"/>
<dbReference type="Proteomes" id="UP000189796">
    <property type="component" value="Chromosome I"/>
</dbReference>
<reference evidence="3 4" key="1">
    <citation type="submission" date="2016-11" db="EMBL/GenBank/DDBJ databases">
        <authorList>
            <person name="Jaros S."/>
            <person name="Januszkiewicz K."/>
            <person name="Wedrychowicz H."/>
        </authorList>
    </citation>
    <scope>NUCLEOTIDE SEQUENCE [LARGE SCALE GENOMIC DNA]</scope>
    <source>
        <strain evidence="3 4">GAS138</strain>
    </source>
</reference>
<feature type="signal peptide" evidence="2">
    <location>
        <begin position="1"/>
        <end position="23"/>
    </location>
</feature>
<dbReference type="EMBL" id="LT670817">
    <property type="protein sequence ID" value="SHG16902.1"/>
    <property type="molecule type" value="Genomic_DNA"/>
</dbReference>
<feature type="chain" id="PRO_5012612517" evidence="2">
    <location>
        <begin position="24"/>
        <end position="58"/>
    </location>
</feature>
<protein>
    <submittedName>
        <fullName evidence="3">Uncharacterized protein</fullName>
    </submittedName>
</protein>
<dbReference type="AlphaFoldDB" id="A0A1M5HM40"/>
<feature type="compositionally biased region" description="Basic and acidic residues" evidence="1">
    <location>
        <begin position="49"/>
        <end position="58"/>
    </location>
</feature>
<keyword evidence="2" id="KW-0732">Signal</keyword>
<evidence type="ECO:0000256" key="2">
    <source>
        <dbReference type="SAM" id="SignalP"/>
    </source>
</evidence>
<feature type="region of interest" description="Disordered" evidence="1">
    <location>
        <begin position="25"/>
        <end position="58"/>
    </location>
</feature>
<evidence type="ECO:0000256" key="1">
    <source>
        <dbReference type="SAM" id="MobiDB-lite"/>
    </source>
</evidence>
<organism evidence="3 4">
    <name type="scientific">Bradyrhizobium erythrophlei</name>
    <dbReference type="NCBI Taxonomy" id="1437360"/>
    <lineage>
        <taxon>Bacteria</taxon>
        <taxon>Pseudomonadati</taxon>
        <taxon>Pseudomonadota</taxon>
        <taxon>Alphaproteobacteria</taxon>
        <taxon>Hyphomicrobiales</taxon>
        <taxon>Nitrobacteraceae</taxon>
        <taxon>Bradyrhizobium</taxon>
    </lineage>
</organism>
<evidence type="ECO:0000313" key="3">
    <source>
        <dbReference type="EMBL" id="SHG16902.1"/>
    </source>
</evidence>